<dbReference type="Pfam" id="PF25121">
    <property type="entry name" value="RRM_ESF1"/>
    <property type="match status" value="1"/>
</dbReference>
<dbReference type="GO" id="GO:0003723">
    <property type="term" value="F:RNA binding"/>
    <property type="evidence" value="ECO:0007669"/>
    <property type="project" value="TreeGrafter"/>
</dbReference>
<dbReference type="OrthoDB" id="431825at2759"/>
<dbReference type="InterPro" id="IPR056750">
    <property type="entry name" value="RRM_ESF1"/>
</dbReference>
<evidence type="ECO:0000259" key="3">
    <source>
        <dbReference type="Pfam" id="PF25121"/>
    </source>
</evidence>
<feature type="domain" description="ESF1 RRM" evidence="3">
    <location>
        <begin position="219"/>
        <end position="365"/>
    </location>
</feature>
<name>A0A8B7N839_HYAAZ</name>
<feature type="compositionally biased region" description="Basic and acidic residues" evidence="2">
    <location>
        <begin position="58"/>
        <end position="72"/>
    </location>
</feature>
<organism evidence="4 5">
    <name type="scientific">Hyalella azteca</name>
    <name type="common">Amphipod</name>
    <dbReference type="NCBI Taxonomy" id="294128"/>
    <lineage>
        <taxon>Eukaryota</taxon>
        <taxon>Metazoa</taxon>
        <taxon>Ecdysozoa</taxon>
        <taxon>Arthropoda</taxon>
        <taxon>Crustacea</taxon>
        <taxon>Multicrustacea</taxon>
        <taxon>Malacostraca</taxon>
        <taxon>Eumalacostraca</taxon>
        <taxon>Peracarida</taxon>
        <taxon>Amphipoda</taxon>
        <taxon>Senticaudata</taxon>
        <taxon>Talitrida</taxon>
        <taxon>Talitroidea</taxon>
        <taxon>Hyalellidae</taxon>
        <taxon>Hyalella</taxon>
    </lineage>
</organism>
<dbReference type="AlphaFoldDB" id="A0A8B7N839"/>
<dbReference type="PANTHER" id="PTHR12202">
    <property type="entry name" value="ESF1 HOMOLOG"/>
    <property type="match status" value="1"/>
</dbReference>
<sequence>MDSRFHHVASDPRFKPLKAKKTFISPDDNRFKSLQQNAALHKTVDPRGRKFNIKQLRARKDAVLDRTLDRESSSNLLSSSKKRRREGKSDDNDSSSDSDVQRKDSSDPEEDDSDNEGFNNDAVEQYVEKDENDQLVEQMQENIKVKTKKKVLTDKEKRMMEQILDPDMDIVRGVNTYSDSEPSSEEDSSSSEEEEEEYDWGQLDKDAQWDVDGNTVEETKRLAVCNLEWDRFNAQDILVVLNSFAPKLSIQCQYQNYYCTEILLLTTNYFQCKKNTFLLVVYDNNTNVEVEGDDEDHNEKNYEAMRKFCFNRLKYYYAVAECNSVETARVIYKTVDGTCFRNGGIIDLRYIPDHMVFDETPESSCSTIPATYTRTTADKFLSANYSKTKFDWDDDLDDRKKNLENDEESDEEKADKKSKSTDYLTPFEKYLKKRDDKQKQKKKAKKEAITGKKLIIDKEDEDMPDDLKNDPFFREELALRRKERLKLLKEHRDEQDAEMAQEELAKEERKEMALLMLDDDGSVSRGVDMRELVQQAKQDAGGKKKLSRWKLSKLKIKEKRLAKQGVVLQDIDKQTSVDHNAAPVAAKDAVTDERFSGIFKNWRANLDPSHPEFSKHHTPFMDSLVEEVQAGARAGKQTKKRRTQK</sequence>
<keyword evidence="4" id="KW-1185">Reference proteome</keyword>
<evidence type="ECO:0000256" key="1">
    <source>
        <dbReference type="SAM" id="Coils"/>
    </source>
</evidence>
<evidence type="ECO:0000313" key="4">
    <source>
        <dbReference type="Proteomes" id="UP000694843"/>
    </source>
</evidence>
<evidence type="ECO:0000256" key="2">
    <source>
        <dbReference type="SAM" id="MobiDB-lite"/>
    </source>
</evidence>
<dbReference type="GeneID" id="108666977"/>
<dbReference type="PANTHER" id="PTHR12202:SF0">
    <property type="entry name" value="ESF1 HOMOLOG"/>
    <property type="match status" value="1"/>
</dbReference>
<dbReference type="Proteomes" id="UP000694843">
    <property type="component" value="Unplaced"/>
</dbReference>
<proteinExistence type="predicted"/>
<dbReference type="RefSeq" id="XP_018009444.2">
    <property type="nucleotide sequence ID" value="XM_018153955.2"/>
</dbReference>
<accession>A0A8B7N839</accession>
<dbReference type="InterPro" id="IPR039754">
    <property type="entry name" value="Esf1"/>
</dbReference>
<evidence type="ECO:0000313" key="5">
    <source>
        <dbReference type="RefSeq" id="XP_018009444.2"/>
    </source>
</evidence>
<feature type="region of interest" description="Disordered" evidence="2">
    <location>
        <begin position="58"/>
        <end position="121"/>
    </location>
</feature>
<dbReference type="KEGG" id="hazt:108666977"/>
<keyword evidence="1" id="KW-0175">Coiled coil</keyword>
<dbReference type="GO" id="GO:0006364">
    <property type="term" value="P:rRNA processing"/>
    <property type="evidence" value="ECO:0007669"/>
    <property type="project" value="InterPro"/>
</dbReference>
<dbReference type="OMA" id="MEMEMKW"/>
<feature type="region of interest" description="Disordered" evidence="2">
    <location>
        <begin position="1"/>
        <end position="21"/>
    </location>
</feature>
<protein>
    <submittedName>
        <fullName evidence="5">LOW QUALITY PROTEIN: ESF1 homolog</fullName>
    </submittedName>
</protein>
<gene>
    <name evidence="5" type="primary">LOC108666977</name>
</gene>
<feature type="compositionally biased region" description="Basic and acidic residues" evidence="2">
    <location>
        <begin position="1"/>
        <end position="14"/>
    </location>
</feature>
<feature type="coiled-coil region" evidence="1">
    <location>
        <begin position="393"/>
        <end position="447"/>
    </location>
</feature>
<reference evidence="5" key="1">
    <citation type="submission" date="2025-08" db="UniProtKB">
        <authorList>
            <consortium name="RefSeq"/>
        </authorList>
    </citation>
    <scope>IDENTIFICATION</scope>
    <source>
        <tissue evidence="5">Whole organism</tissue>
    </source>
</reference>
<feature type="region of interest" description="Disordered" evidence="2">
    <location>
        <begin position="164"/>
        <end position="204"/>
    </location>
</feature>
<feature type="compositionally biased region" description="Acidic residues" evidence="2">
    <location>
        <begin position="182"/>
        <end position="199"/>
    </location>
</feature>